<evidence type="ECO:0000256" key="3">
    <source>
        <dbReference type="ARBA" id="ARBA00023125"/>
    </source>
</evidence>
<keyword evidence="11" id="KW-1185">Reference proteome</keyword>
<dbReference type="Gene3D" id="1.10.10.10">
    <property type="entry name" value="Winged helix-like DNA-binding domain superfamily/Winged helix DNA-binding domain"/>
    <property type="match status" value="1"/>
</dbReference>
<dbReference type="SMART" id="SM00448">
    <property type="entry name" value="REC"/>
    <property type="match status" value="1"/>
</dbReference>
<dbReference type="SMART" id="SM00862">
    <property type="entry name" value="Trans_reg_C"/>
    <property type="match status" value="1"/>
</dbReference>
<dbReference type="Pfam" id="PF00486">
    <property type="entry name" value="Trans_reg_C"/>
    <property type="match status" value="1"/>
</dbReference>
<accession>A0ABY7AF91</accession>
<dbReference type="Pfam" id="PF00072">
    <property type="entry name" value="Response_reg"/>
    <property type="match status" value="1"/>
</dbReference>
<dbReference type="PROSITE" id="PS51755">
    <property type="entry name" value="OMPR_PHOB"/>
    <property type="match status" value="1"/>
</dbReference>
<feature type="DNA-binding region" description="OmpR/PhoB-type" evidence="7">
    <location>
        <begin position="129"/>
        <end position="228"/>
    </location>
</feature>
<reference evidence="10" key="1">
    <citation type="submission" date="2022-11" db="EMBL/GenBank/DDBJ databases">
        <title>Lacrimispora xylanolytica sy1, complete genome.</title>
        <authorList>
            <person name="Choi S."/>
        </authorList>
    </citation>
    <scope>NUCLEOTIDE SEQUENCE</scope>
    <source>
        <strain evidence="10">Sy1</strain>
    </source>
</reference>
<sequence length="228" mass="25978">MKTILVVEDELSIRSFVCLNLRKKGYEVFEAETGEDALVLFQDQTIHVVILDIMLPGIDGFAVCDEMRNLNPTAGIIMLTARSQDEDKVKGLLLGADDYLTKPFLMSELEARILSLLRRLSHGLEKETSGVMVSGSFSLDSLRNKLTYLGTEIRITPTEACLLQFLISNKNKGFTRDEILDQVWGTNYIGDPKVVDVNIRRIRRKIEPDPKNPRYLCTEWGYGYLWKE</sequence>
<evidence type="ECO:0000256" key="2">
    <source>
        <dbReference type="ARBA" id="ARBA00023015"/>
    </source>
</evidence>
<dbReference type="InterPro" id="IPR011006">
    <property type="entry name" value="CheY-like_superfamily"/>
</dbReference>
<dbReference type="CDD" id="cd00383">
    <property type="entry name" value="trans_reg_C"/>
    <property type="match status" value="1"/>
</dbReference>
<evidence type="ECO:0000256" key="1">
    <source>
        <dbReference type="ARBA" id="ARBA00018672"/>
    </source>
</evidence>
<evidence type="ECO:0000256" key="6">
    <source>
        <dbReference type="PROSITE-ProRule" id="PRU00169"/>
    </source>
</evidence>
<dbReference type="InterPro" id="IPR001789">
    <property type="entry name" value="Sig_transdc_resp-reg_receiver"/>
</dbReference>
<gene>
    <name evidence="10" type="ORF">OW255_02700</name>
</gene>
<evidence type="ECO:0000256" key="5">
    <source>
        <dbReference type="ARBA" id="ARBA00024867"/>
    </source>
</evidence>
<protein>
    <recommendedName>
        <fullName evidence="1">Stage 0 sporulation protein A homolog</fullName>
    </recommendedName>
</protein>
<evidence type="ECO:0000259" key="9">
    <source>
        <dbReference type="PROSITE" id="PS51755"/>
    </source>
</evidence>
<dbReference type="PANTHER" id="PTHR48111:SF54">
    <property type="entry name" value="STAGE 0 SPORULATION PROTEIN A HOMOLOG"/>
    <property type="match status" value="1"/>
</dbReference>
<feature type="domain" description="OmpR/PhoB-type" evidence="9">
    <location>
        <begin position="129"/>
        <end position="228"/>
    </location>
</feature>
<dbReference type="SUPFAM" id="SSF52172">
    <property type="entry name" value="CheY-like"/>
    <property type="match status" value="1"/>
</dbReference>
<keyword evidence="4" id="KW-0804">Transcription</keyword>
<proteinExistence type="predicted"/>
<dbReference type="PANTHER" id="PTHR48111">
    <property type="entry name" value="REGULATOR OF RPOS"/>
    <property type="match status" value="1"/>
</dbReference>
<feature type="modified residue" description="4-aspartylphosphate" evidence="6">
    <location>
        <position position="52"/>
    </location>
</feature>
<evidence type="ECO:0000313" key="10">
    <source>
        <dbReference type="EMBL" id="WAJ24453.1"/>
    </source>
</evidence>
<dbReference type="Gene3D" id="6.10.250.690">
    <property type="match status" value="1"/>
</dbReference>
<dbReference type="Gene3D" id="3.40.50.2300">
    <property type="match status" value="1"/>
</dbReference>
<keyword evidence="2" id="KW-0805">Transcription regulation</keyword>
<dbReference type="InterPro" id="IPR001867">
    <property type="entry name" value="OmpR/PhoB-type_DNA-bd"/>
</dbReference>
<dbReference type="CDD" id="cd17574">
    <property type="entry name" value="REC_OmpR"/>
    <property type="match status" value="1"/>
</dbReference>
<evidence type="ECO:0000256" key="4">
    <source>
        <dbReference type="ARBA" id="ARBA00023163"/>
    </source>
</evidence>
<feature type="domain" description="Response regulatory" evidence="8">
    <location>
        <begin position="3"/>
        <end position="117"/>
    </location>
</feature>
<dbReference type="EMBL" id="CP113524">
    <property type="protein sequence ID" value="WAJ24453.1"/>
    <property type="molecule type" value="Genomic_DNA"/>
</dbReference>
<dbReference type="InterPro" id="IPR016032">
    <property type="entry name" value="Sig_transdc_resp-reg_C-effctor"/>
</dbReference>
<evidence type="ECO:0000259" key="8">
    <source>
        <dbReference type="PROSITE" id="PS50110"/>
    </source>
</evidence>
<keyword evidence="3 7" id="KW-0238">DNA-binding</keyword>
<dbReference type="PROSITE" id="PS50110">
    <property type="entry name" value="RESPONSE_REGULATORY"/>
    <property type="match status" value="1"/>
</dbReference>
<dbReference type="RefSeq" id="WP_268115558.1">
    <property type="nucleotide sequence ID" value="NZ_CP113524.1"/>
</dbReference>
<keyword evidence="6" id="KW-0597">Phosphoprotein</keyword>
<evidence type="ECO:0000256" key="7">
    <source>
        <dbReference type="PROSITE-ProRule" id="PRU01091"/>
    </source>
</evidence>
<comment type="function">
    <text evidence="5">May play the central regulatory role in sporulation. It may be an element of the effector pathway responsible for the activation of sporulation genes in response to nutritional stress. Spo0A may act in concert with spo0H (a sigma factor) to control the expression of some genes that are critical to the sporulation process.</text>
</comment>
<dbReference type="Proteomes" id="UP001163115">
    <property type="component" value="Chromosome"/>
</dbReference>
<dbReference type="SUPFAM" id="SSF46894">
    <property type="entry name" value="C-terminal effector domain of the bipartite response regulators"/>
    <property type="match status" value="1"/>
</dbReference>
<organism evidence="10 11">
    <name type="scientific">Lacrimispora xylanolytica</name>
    <dbReference type="NCBI Taxonomy" id="29375"/>
    <lineage>
        <taxon>Bacteria</taxon>
        <taxon>Bacillati</taxon>
        <taxon>Bacillota</taxon>
        <taxon>Clostridia</taxon>
        <taxon>Lachnospirales</taxon>
        <taxon>Lachnospiraceae</taxon>
        <taxon>Lacrimispora</taxon>
    </lineage>
</organism>
<dbReference type="InterPro" id="IPR036388">
    <property type="entry name" value="WH-like_DNA-bd_sf"/>
</dbReference>
<dbReference type="InterPro" id="IPR039420">
    <property type="entry name" value="WalR-like"/>
</dbReference>
<evidence type="ECO:0000313" key="11">
    <source>
        <dbReference type="Proteomes" id="UP001163115"/>
    </source>
</evidence>
<name>A0ABY7AF91_9FIRM</name>